<dbReference type="Proteomes" id="UP000293863">
    <property type="component" value="Unassembled WGS sequence"/>
</dbReference>
<gene>
    <name evidence="2" type="ORF">CDG68_22290</name>
    <name evidence="3" type="ORF">EXU28_15825</name>
</gene>
<dbReference type="PROSITE" id="PS51257">
    <property type="entry name" value="PROKAR_LIPOPROTEIN"/>
    <property type="match status" value="1"/>
</dbReference>
<accession>A0A385C8G1</accession>
<proteinExistence type="predicted"/>
<evidence type="ECO:0000313" key="5">
    <source>
        <dbReference type="Proteomes" id="UP000293863"/>
    </source>
</evidence>
<feature type="region of interest" description="Disordered" evidence="1">
    <location>
        <begin position="106"/>
        <end position="129"/>
    </location>
</feature>
<evidence type="ECO:0008006" key="6">
    <source>
        <dbReference type="Google" id="ProtNLM"/>
    </source>
</evidence>
<dbReference type="EMBL" id="SGSQ01000027">
    <property type="protein sequence ID" value="RZG44045.1"/>
    <property type="molecule type" value="Genomic_DNA"/>
</dbReference>
<evidence type="ECO:0000313" key="3">
    <source>
        <dbReference type="EMBL" id="RZG44045.1"/>
    </source>
</evidence>
<evidence type="ECO:0000313" key="2">
    <source>
        <dbReference type="EMBL" id="AYO56188.1"/>
    </source>
</evidence>
<reference evidence="2 4" key="1">
    <citation type="submission" date="2018-10" db="EMBL/GenBank/DDBJ databases">
        <title>The complete genome of Acinetobacter wuhouensis strain WCHAW010062.</title>
        <authorList>
            <person name="Hu Y."/>
            <person name="Long H."/>
            <person name="Feng Y."/>
            <person name="Zong Z."/>
        </authorList>
    </citation>
    <scope>NUCLEOTIDE SEQUENCE [LARGE SCALE GENOMIC DNA]</scope>
    <source>
        <strain evidence="2 4">WCHAW010062</strain>
    </source>
</reference>
<feature type="compositionally biased region" description="Gly residues" evidence="1">
    <location>
        <begin position="118"/>
        <end position="129"/>
    </location>
</feature>
<sequence length="129" mass="13996">MRSKKISLVVVPLLITACSSNDKPLVQDVYNSQYDCSYDWNTELCEEEQTTTSSSSSHGGGYYYGGSGTRYVGPQYYDGNRKVNYLGRKVEPSTNLSVGQPFVSQVSKSSSKSSPVRGGFGRSGFSFGG</sequence>
<dbReference type="RefSeq" id="WP_068974173.1">
    <property type="nucleotide sequence ID" value="NZ_CP031716.1"/>
</dbReference>
<dbReference type="STRING" id="1879050.GCA_001696605_01515"/>
<evidence type="ECO:0000313" key="4">
    <source>
        <dbReference type="Proteomes" id="UP000279962"/>
    </source>
</evidence>
<keyword evidence="5" id="KW-1185">Reference proteome</keyword>
<dbReference type="Proteomes" id="UP000279962">
    <property type="component" value="Chromosome"/>
</dbReference>
<organism evidence="3 5">
    <name type="scientific">Acinetobacter wuhouensis</name>
    <dbReference type="NCBI Taxonomy" id="1879050"/>
    <lineage>
        <taxon>Bacteria</taxon>
        <taxon>Pseudomonadati</taxon>
        <taxon>Pseudomonadota</taxon>
        <taxon>Gammaproteobacteria</taxon>
        <taxon>Moraxellales</taxon>
        <taxon>Moraxellaceae</taxon>
        <taxon>Acinetobacter</taxon>
    </lineage>
</organism>
<evidence type="ECO:0000256" key="1">
    <source>
        <dbReference type="SAM" id="MobiDB-lite"/>
    </source>
</evidence>
<dbReference type="KEGG" id="awu:BEN71_19010"/>
<name>A0A385C8G1_9GAMM</name>
<dbReference type="OrthoDB" id="6694442at2"/>
<dbReference type="AlphaFoldDB" id="A0A385C8G1"/>
<protein>
    <recommendedName>
        <fullName evidence="6">DUF1190 domain-containing protein</fullName>
    </recommendedName>
</protein>
<dbReference type="EMBL" id="CP033133">
    <property type="protein sequence ID" value="AYO56188.1"/>
    <property type="molecule type" value="Genomic_DNA"/>
</dbReference>
<reference evidence="3 5" key="2">
    <citation type="submission" date="2019-02" db="EMBL/GenBank/DDBJ databases">
        <title>The Batch Genome Submission of Acinetobacter spp. strains.</title>
        <authorList>
            <person name="Qin J."/>
            <person name="Hu Y."/>
            <person name="Ye H."/>
            <person name="Wei L."/>
            <person name="Feng Y."/>
            <person name="Zong Z."/>
        </authorList>
    </citation>
    <scope>NUCLEOTIDE SEQUENCE [LARGE SCALE GENOMIC DNA]</scope>
    <source>
        <strain evidence="3 5">WCHAW060049</strain>
    </source>
</reference>